<evidence type="ECO:0000313" key="2">
    <source>
        <dbReference type="Proteomes" id="UP000324507"/>
    </source>
</evidence>
<dbReference type="Proteomes" id="UP000324507">
    <property type="component" value="Chromosome"/>
</dbReference>
<evidence type="ECO:0000313" key="1">
    <source>
        <dbReference type="EMBL" id="QEU08742.1"/>
    </source>
</evidence>
<accession>A0A5P2QVW7</accession>
<name>A0A5P2QVW7_9RHOB</name>
<reference evidence="1 2" key="1">
    <citation type="submission" date="2019-09" db="EMBL/GenBank/DDBJ databases">
        <title>FDA dAtabase for Regulatory Grade micrObial Sequences (FDA-ARGOS): Supporting development and validation of Infectious Disease Dx tests.</title>
        <authorList>
            <person name="Sciortino C."/>
            <person name="Tallon L."/>
            <person name="Sadzewicz L."/>
            <person name="Vavikolanu K."/>
            <person name="Mehta A."/>
            <person name="Aluvathingal J."/>
            <person name="Nadendla S."/>
            <person name="Nandy P."/>
            <person name="Geyer C."/>
            <person name="Yan Y."/>
            <person name="Sichtig H."/>
        </authorList>
    </citation>
    <scope>NUCLEOTIDE SEQUENCE [LARGE SCALE GENOMIC DNA]</scope>
    <source>
        <strain evidence="1 2">FDAARGOS_643</strain>
    </source>
</reference>
<organism evidence="1 2">
    <name type="scientific">Paracoccus yeei</name>
    <dbReference type="NCBI Taxonomy" id="147645"/>
    <lineage>
        <taxon>Bacteria</taxon>
        <taxon>Pseudomonadati</taxon>
        <taxon>Pseudomonadota</taxon>
        <taxon>Alphaproteobacteria</taxon>
        <taxon>Rhodobacterales</taxon>
        <taxon>Paracoccaceae</taxon>
        <taxon>Paracoccus</taxon>
    </lineage>
</organism>
<proteinExistence type="predicted"/>
<dbReference type="EMBL" id="CP044081">
    <property type="protein sequence ID" value="QEU08742.1"/>
    <property type="molecule type" value="Genomic_DNA"/>
</dbReference>
<dbReference type="AlphaFoldDB" id="A0A5P2QVW7"/>
<dbReference type="RefSeq" id="WP_150350742.1">
    <property type="nucleotide sequence ID" value="NZ_CP044081.1"/>
</dbReference>
<protein>
    <submittedName>
        <fullName evidence="1">Uncharacterized protein</fullName>
    </submittedName>
</protein>
<gene>
    <name evidence="1" type="ORF">FOB51_12480</name>
</gene>
<sequence>MTGHQILTPAARALLAEALREGKATTKGRRAAVAELVERGLLISKRGEATLTPAGRFAACKEART</sequence>